<gene>
    <name evidence="3" type="ORF">AC631_05760</name>
</gene>
<dbReference type="PANTHER" id="PTHR43991:SF9">
    <property type="entry name" value="DUF2415 DOMAIN-CONTAINING PROTEIN"/>
    <property type="match status" value="1"/>
</dbReference>
<feature type="domain" description="DUF2415" evidence="2">
    <location>
        <begin position="312"/>
        <end position="357"/>
    </location>
</feature>
<dbReference type="GeneID" id="26842769"/>
<dbReference type="Gene3D" id="2.130.10.10">
    <property type="entry name" value="YVTN repeat-like/Quinoprotein amine dehydrogenase"/>
    <property type="match status" value="1"/>
</dbReference>
<dbReference type="Pfam" id="PF10313">
    <property type="entry name" value="DUF2415"/>
    <property type="match status" value="1"/>
</dbReference>
<dbReference type="SUPFAM" id="SSF50978">
    <property type="entry name" value="WD40 repeat-like"/>
    <property type="match status" value="1"/>
</dbReference>
<dbReference type="AlphaFoldDB" id="A0A0V1PQN4"/>
<dbReference type="InterPro" id="IPR019417">
    <property type="entry name" value="DUF2415"/>
</dbReference>
<dbReference type="PANTHER" id="PTHR43991">
    <property type="entry name" value="WD REPEAT PROTEIN (AFU_ORTHOLOGUE AFUA_8G05640)-RELATED"/>
    <property type="match status" value="1"/>
</dbReference>
<feature type="region of interest" description="Disordered" evidence="1">
    <location>
        <begin position="462"/>
        <end position="542"/>
    </location>
</feature>
<comment type="caution">
    <text evidence="3">The sequence shown here is derived from an EMBL/GenBank/DDBJ whole genome shotgun (WGS) entry which is preliminary data.</text>
</comment>
<dbReference type="InterPro" id="IPR036322">
    <property type="entry name" value="WD40_repeat_dom_sf"/>
</dbReference>
<feature type="compositionally biased region" description="Polar residues" evidence="1">
    <location>
        <begin position="475"/>
        <end position="500"/>
    </location>
</feature>
<dbReference type="EMBL" id="LMYN01000272">
    <property type="protein sequence ID" value="KRZ98481.1"/>
    <property type="molecule type" value="Genomic_DNA"/>
</dbReference>
<evidence type="ECO:0000313" key="3">
    <source>
        <dbReference type="EMBL" id="KRZ98481.1"/>
    </source>
</evidence>
<feature type="region of interest" description="Disordered" evidence="1">
    <location>
        <begin position="1"/>
        <end position="21"/>
    </location>
</feature>
<dbReference type="OrthoDB" id="418169at2759"/>
<evidence type="ECO:0000256" key="1">
    <source>
        <dbReference type="SAM" id="MobiDB-lite"/>
    </source>
</evidence>
<dbReference type="RefSeq" id="XP_015464584.1">
    <property type="nucleotide sequence ID" value="XM_015614589.1"/>
</dbReference>
<dbReference type="SMART" id="SM00320">
    <property type="entry name" value="WD40"/>
    <property type="match status" value="1"/>
</dbReference>
<keyword evidence="4" id="KW-1185">Reference proteome</keyword>
<sequence length="602" mass="67420">MTIDIADDTSNNFKRKTGGNGSHGYNNSNYYKCFQNYYHGHNYLNPNPQYITNIKASVNHWQLRDLIQVDQENGKLYHTKDDSIREVNLLNKDKIGSDKHMEWDYFPKCFSHTRGGIVVTGGLLSSSSKAYSMNLPSLSSTDKTTKSFRTPKGLFSFYNPETGISKTVKLGDVINNSVSIYPHASSQYKSYVCNNDSNLYVVDISGDRLSLDNKINCELNTSLNNVCRSPTNDKLVTVTGDSSSIFLLDPSSNSKIKTIKTDHDSGFGISYHPNGHLFATAFQDGTCSLYDIRNLSSPLSEIKSTRPGHQAGAFRCCKFANSSVNDFLVILEHVGRVHLFDLRNLGSDNTNDHQVIVFPFALDQFADYKKQQLNKEAKLSGEKKEDQDSMNDGDQVSHEKFGIYGDSSNLFRSNEIGEIKSKSKSDLQFTAPLVYDYDYLTNVNPKLFKNYTYQTPPTLSGPENLYLPPPEFNYPQWNSASSDNNEGISPENTRASISIPPQQPDPNFQFGPGHNTTIEHLAHPGSAQSSSNSDTSSRSNSSYDSYYQEAYQKSVNHIHGEMELAGIDWFDRQLLIGCEDGGILNWDINVLGRRSFGSFSYV</sequence>
<feature type="region of interest" description="Disordered" evidence="1">
    <location>
        <begin position="376"/>
        <end position="398"/>
    </location>
</feature>
<feature type="compositionally biased region" description="Low complexity" evidence="1">
    <location>
        <begin position="529"/>
        <end position="542"/>
    </location>
</feature>
<dbReference type="Proteomes" id="UP000054251">
    <property type="component" value="Unassembled WGS sequence"/>
</dbReference>
<organism evidence="3 4">
    <name type="scientific">Debaryomyces fabryi</name>
    <dbReference type="NCBI Taxonomy" id="58627"/>
    <lineage>
        <taxon>Eukaryota</taxon>
        <taxon>Fungi</taxon>
        <taxon>Dikarya</taxon>
        <taxon>Ascomycota</taxon>
        <taxon>Saccharomycotina</taxon>
        <taxon>Pichiomycetes</taxon>
        <taxon>Debaryomycetaceae</taxon>
        <taxon>Debaryomyces</taxon>
    </lineage>
</organism>
<accession>A0A0V1PQN4</accession>
<dbReference type="InterPro" id="IPR015943">
    <property type="entry name" value="WD40/YVTN_repeat-like_dom_sf"/>
</dbReference>
<name>A0A0V1PQN4_9ASCO</name>
<evidence type="ECO:0000259" key="2">
    <source>
        <dbReference type="Pfam" id="PF10313"/>
    </source>
</evidence>
<protein>
    <recommendedName>
        <fullName evidence="2">DUF2415 domain-containing protein</fullName>
    </recommendedName>
</protein>
<evidence type="ECO:0000313" key="4">
    <source>
        <dbReference type="Proteomes" id="UP000054251"/>
    </source>
</evidence>
<reference evidence="3 4" key="1">
    <citation type="submission" date="2015-11" db="EMBL/GenBank/DDBJ databases">
        <title>The genome of Debaryomyces fabryi.</title>
        <authorList>
            <person name="Tafer H."/>
            <person name="Lopandic K."/>
        </authorList>
    </citation>
    <scope>NUCLEOTIDE SEQUENCE [LARGE SCALE GENOMIC DNA]</scope>
    <source>
        <strain evidence="3 4">CBS 789</strain>
    </source>
</reference>
<feature type="compositionally biased region" description="Basic and acidic residues" evidence="1">
    <location>
        <begin position="376"/>
        <end position="387"/>
    </location>
</feature>
<proteinExistence type="predicted"/>
<dbReference type="InterPro" id="IPR001680">
    <property type="entry name" value="WD40_rpt"/>
</dbReference>